<dbReference type="PANTHER" id="PTHR12192:SF26">
    <property type="entry name" value="GLUTATHIONE-SPECIFIC GAMMA-GLUTAMYLCYCLOTRANSFERASE 1"/>
    <property type="match status" value="1"/>
</dbReference>
<dbReference type="GO" id="GO:0061928">
    <property type="term" value="F:glutathione specific gamma-glutamylcyclotransferase activity"/>
    <property type="evidence" value="ECO:0007669"/>
    <property type="project" value="UniProtKB-EC"/>
</dbReference>
<evidence type="ECO:0000256" key="1">
    <source>
        <dbReference type="ARBA" id="ARBA00009662"/>
    </source>
</evidence>
<comment type="similarity">
    <text evidence="1">Belongs to the gamma-glutamylcyclotransferase family. ChaC subfamily.</text>
</comment>
<reference evidence="4 5" key="1">
    <citation type="journal article" date="2015" name="Genome Biol. Evol.">
        <title>The genome of winter moth (Operophtera brumata) provides a genomic perspective on sexual dimorphism and phenology.</title>
        <authorList>
            <person name="Derks M.F."/>
            <person name="Smit S."/>
            <person name="Salis L."/>
            <person name="Schijlen E."/>
            <person name="Bossers A."/>
            <person name="Mateman C."/>
            <person name="Pijl A.S."/>
            <person name="de Ridder D."/>
            <person name="Groenen M.A."/>
            <person name="Visser M.E."/>
            <person name="Megens H.J."/>
        </authorList>
    </citation>
    <scope>NUCLEOTIDE SEQUENCE [LARGE SCALE GENOMIC DNA]</scope>
    <source>
        <strain evidence="4">WM2013NL</strain>
        <tissue evidence="4">Head and thorax</tissue>
    </source>
</reference>
<evidence type="ECO:0000313" key="5">
    <source>
        <dbReference type="Proteomes" id="UP000037510"/>
    </source>
</evidence>
<dbReference type="InterPro" id="IPR006840">
    <property type="entry name" value="ChaC"/>
</dbReference>
<proteinExistence type="inferred from homology"/>
<evidence type="ECO:0000256" key="2">
    <source>
        <dbReference type="ARBA" id="ARBA00023239"/>
    </source>
</evidence>
<evidence type="ECO:0000256" key="3">
    <source>
        <dbReference type="ARBA" id="ARBA00048073"/>
    </source>
</evidence>
<evidence type="ECO:0000313" key="4">
    <source>
        <dbReference type="EMBL" id="KOB71693.1"/>
    </source>
</evidence>
<dbReference type="GO" id="GO:0005737">
    <property type="term" value="C:cytoplasm"/>
    <property type="evidence" value="ECO:0007669"/>
    <property type="project" value="TreeGrafter"/>
</dbReference>
<dbReference type="GO" id="GO:0006751">
    <property type="term" value="P:glutathione catabolic process"/>
    <property type="evidence" value="ECO:0007669"/>
    <property type="project" value="InterPro"/>
</dbReference>
<dbReference type="Pfam" id="PF04752">
    <property type="entry name" value="ChaC"/>
    <property type="match status" value="1"/>
</dbReference>
<comment type="catalytic activity">
    <reaction evidence="3">
        <text>glutathione = L-cysteinylglycine + 5-oxo-L-proline</text>
        <dbReference type="Rhea" id="RHEA:47724"/>
        <dbReference type="ChEBI" id="CHEBI:57925"/>
        <dbReference type="ChEBI" id="CHEBI:58402"/>
        <dbReference type="ChEBI" id="CHEBI:61694"/>
        <dbReference type="EC" id="4.3.2.7"/>
    </reaction>
</comment>
<sequence length="80" mass="9422">MEQPGLSERNKTKEDINDRRKESFWVFGYGSLCWNPGFEYKQSVCGFVKGFSRRFWQGNTTHRGTDSKVRHDEIDCTLQV</sequence>
<gene>
    <name evidence="4" type="ORF">OBRU01_13252</name>
</gene>
<protein>
    <submittedName>
        <fullName evidence="4">Cation transport regulator-like protein 1</fullName>
    </submittedName>
</protein>
<organism evidence="4 5">
    <name type="scientific">Operophtera brumata</name>
    <name type="common">Winter moth</name>
    <name type="synonym">Phalaena brumata</name>
    <dbReference type="NCBI Taxonomy" id="104452"/>
    <lineage>
        <taxon>Eukaryota</taxon>
        <taxon>Metazoa</taxon>
        <taxon>Ecdysozoa</taxon>
        <taxon>Arthropoda</taxon>
        <taxon>Hexapoda</taxon>
        <taxon>Insecta</taxon>
        <taxon>Pterygota</taxon>
        <taxon>Neoptera</taxon>
        <taxon>Endopterygota</taxon>
        <taxon>Lepidoptera</taxon>
        <taxon>Glossata</taxon>
        <taxon>Ditrysia</taxon>
        <taxon>Geometroidea</taxon>
        <taxon>Geometridae</taxon>
        <taxon>Larentiinae</taxon>
        <taxon>Operophtera</taxon>
    </lineage>
</organism>
<keyword evidence="2" id="KW-0456">Lyase</keyword>
<dbReference type="InterPro" id="IPR013024">
    <property type="entry name" value="GGCT-like"/>
</dbReference>
<dbReference type="Proteomes" id="UP000037510">
    <property type="component" value="Unassembled WGS sequence"/>
</dbReference>
<keyword evidence="5" id="KW-1185">Reference proteome</keyword>
<dbReference type="STRING" id="104452.A0A0L7L869"/>
<dbReference type="EMBL" id="JTDY01002307">
    <property type="protein sequence ID" value="KOB71693.1"/>
    <property type="molecule type" value="Genomic_DNA"/>
</dbReference>
<accession>A0A0L7L869</accession>
<name>A0A0L7L869_OPEBR</name>
<dbReference type="CDD" id="cd06661">
    <property type="entry name" value="GGCT_like"/>
    <property type="match status" value="1"/>
</dbReference>
<dbReference type="AlphaFoldDB" id="A0A0L7L869"/>
<dbReference type="PANTHER" id="PTHR12192">
    <property type="entry name" value="CATION TRANSPORT PROTEIN CHAC-RELATED"/>
    <property type="match status" value="1"/>
</dbReference>
<comment type="caution">
    <text evidence="4">The sequence shown here is derived from an EMBL/GenBank/DDBJ whole genome shotgun (WGS) entry which is preliminary data.</text>
</comment>